<dbReference type="Gene3D" id="3.40.80.10">
    <property type="entry name" value="Peptidoglycan recognition protein-like"/>
    <property type="match status" value="1"/>
</dbReference>
<evidence type="ECO:0000256" key="3">
    <source>
        <dbReference type="SAM" id="SignalP"/>
    </source>
</evidence>
<dbReference type="SMART" id="SM00701">
    <property type="entry name" value="PGRP"/>
    <property type="match status" value="1"/>
</dbReference>
<dbReference type="InterPro" id="IPR015510">
    <property type="entry name" value="PGRP"/>
</dbReference>
<feature type="compositionally biased region" description="Low complexity" evidence="2">
    <location>
        <begin position="277"/>
        <end position="292"/>
    </location>
</feature>
<comment type="similarity">
    <text evidence="1">Belongs to the N-acetylmuramoyl-L-alanine amidase 2 family.</text>
</comment>
<dbReference type="PANTHER" id="PTHR11022:SF41">
    <property type="entry name" value="PEPTIDOGLYCAN-RECOGNITION PROTEIN LC-RELATED"/>
    <property type="match status" value="1"/>
</dbReference>
<sequence>MALGAVVLGGAGVAVLASSASDGGVAAASAGTAPIKTSVRSLGLTGATASVKSLAARSTAPFSMVGVTWSGAHAQLRGTVEVRTRSAASGTWTRWLAMAQPDEIPDPAELDRPGVRGGMSPMWSGASNGVQVRVVAAHGVATLPAGLTVDLIDPGKARTTGAVVAAGAASPALGLAGYALTASDTPTPTDTTSYTTAPADSGSPTDTTTPSDTASPSDTTTPTSASPSDTPTSTSPTDATTSAPASTATSSVSPSTSLSPTASASPWPGQLPTLAQAYPSCPAASGSPSASATQTEPSPLPASTTSKVAAPTVVTRAGWGADECARESGYPAYGAAVKVMFVHHTDTTNSYSCSDSPAIVRGIYAEHLRQTWRDIGYNFLVDKCGTIFEGRFGGMALPIVGAQTYGFNTNSMGVAAIGTYTDFSGGDSTASTFPGAAPSKAMLGSIARIAAWKFGMYGENPSTGTGSLTEGASDSHGFTQGTSYSFQPVSGHRNGFATDCPGNQLYAQLGTIRSYAAGPVSGLSVTGMSGGAAKSGTSYYTKGAANVAWSAATPSAVISGFDVLVDGKAVAHTSGTTFSAAISVAPGSHTVQIRATHITGTTTLSSGVSLVGDTTAPTFPATPSVRLRTGTVSSTAVPVTVGWKAADNAALSKVTASAPSTATFGPTTTSWSTSAKPATSDLFALKASDVAGNTASASVYRTPHLIQETSATRTGTWTRRSSSNYLGGYSYSSSAAKASISWTFTGRSVSWIVSRSSSSGQAYIYLDGTKITTVDLKSSTTQYRQAIWTKTWSGSAKHTLKIVVVGTSGRPTITTDGIATIS</sequence>
<evidence type="ECO:0000313" key="5">
    <source>
        <dbReference type="EMBL" id="TJZ99630.1"/>
    </source>
</evidence>
<feature type="compositionally biased region" description="Polar residues" evidence="2">
    <location>
        <begin position="293"/>
        <end position="307"/>
    </location>
</feature>
<dbReference type="PANTHER" id="PTHR11022">
    <property type="entry name" value="PEPTIDOGLYCAN RECOGNITION PROTEIN"/>
    <property type="match status" value="1"/>
</dbReference>
<dbReference type="Pfam" id="PF01510">
    <property type="entry name" value="Amidase_2"/>
    <property type="match status" value="1"/>
</dbReference>
<comment type="caution">
    <text evidence="5">The sequence shown here is derived from an EMBL/GenBank/DDBJ whole genome shotgun (WGS) entry which is preliminary data.</text>
</comment>
<feature type="domain" description="Peptidoglycan recognition protein family" evidence="4">
    <location>
        <begin position="311"/>
        <end position="469"/>
    </location>
</feature>
<feature type="compositionally biased region" description="Low complexity" evidence="2">
    <location>
        <begin position="183"/>
        <end position="266"/>
    </location>
</feature>
<dbReference type="InterPro" id="IPR006619">
    <property type="entry name" value="PGRP_domain_met/bac"/>
</dbReference>
<organism evidence="5 6">
    <name type="scientific">Actinacidiphila oryziradicis</name>
    <dbReference type="NCBI Taxonomy" id="2571141"/>
    <lineage>
        <taxon>Bacteria</taxon>
        <taxon>Bacillati</taxon>
        <taxon>Actinomycetota</taxon>
        <taxon>Actinomycetes</taxon>
        <taxon>Kitasatosporales</taxon>
        <taxon>Streptomycetaceae</taxon>
        <taxon>Actinacidiphila</taxon>
    </lineage>
</organism>
<dbReference type="EMBL" id="SUMC01000100">
    <property type="protein sequence ID" value="TJZ99630.1"/>
    <property type="molecule type" value="Genomic_DNA"/>
</dbReference>
<dbReference type="GO" id="GO:0009253">
    <property type="term" value="P:peptidoglycan catabolic process"/>
    <property type="evidence" value="ECO:0007669"/>
    <property type="project" value="InterPro"/>
</dbReference>
<reference evidence="5 6" key="1">
    <citation type="submission" date="2019-04" db="EMBL/GenBank/DDBJ databases">
        <title>Streptomyces oryziradicis sp. nov., a novel actinomycete isolated from rhizosphere soil of rice (Oryza sativa L.).</title>
        <authorList>
            <person name="Li C."/>
        </authorList>
    </citation>
    <scope>NUCLEOTIDE SEQUENCE [LARGE SCALE GENOMIC DNA]</scope>
    <source>
        <strain evidence="5 6">NEAU-C40</strain>
    </source>
</reference>
<dbReference type="OrthoDB" id="514320at2"/>
<keyword evidence="3" id="KW-0732">Signal</keyword>
<dbReference type="InterPro" id="IPR002502">
    <property type="entry name" value="Amidase_domain"/>
</dbReference>
<dbReference type="RefSeq" id="WP_136729833.1">
    <property type="nucleotide sequence ID" value="NZ_SUMC01000100.1"/>
</dbReference>
<dbReference type="Gene3D" id="2.60.120.260">
    <property type="entry name" value="Galactose-binding domain-like"/>
    <property type="match status" value="1"/>
</dbReference>
<gene>
    <name evidence="5" type="ORF">FCI23_45030</name>
</gene>
<protein>
    <submittedName>
        <fullName evidence="5">N-acetylmuramoyl-L-alanine amidase</fullName>
    </submittedName>
</protein>
<evidence type="ECO:0000256" key="2">
    <source>
        <dbReference type="SAM" id="MobiDB-lite"/>
    </source>
</evidence>
<dbReference type="GO" id="GO:0008270">
    <property type="term" value="F:zinc ion binding"/>
    <property type="evidence" value="ECO:0007669"/>
    <property type="project" value="InterPro"/>
</dbReference>
<feature type="signal peptide" evidence="3">
    <location>
        <begin position="1"/>
        <end position="20"/>
    </location>
</feature>
<dbReference type="GO" id="GO:0008745">
    <property type="term" value="F:N-acetylmuramoyl-L-alanine amidase activity"/>
    <property type="evidence" value="ECO:0007669"/>
    <property type="project" value="InterPro"/>
</dbReference>
<name>A0A4U0RXT1_9ACTN</name>
<dbReference type="AlphaFoldDB" id="A0A4U0RXT1"/>
<keyword evidence="6" id="KW-1185">Reference proteome</keyword>
<dbReference type="CDD" id="cd06583">
    <property type="entry name" value="PGRP"/>
    <property type="match status" value="1"/>
</dbReference>
<feature type="region of interest" description="Disordered" evidence="2">
    <location>
        <begin position="183"/>
        <end position="307"/>
    </location>
</feature>
<proteinExistence type="inferred from homology"/>
<evidence type="ECO:0000313" key="6">
    <source>
        <dbReference type="Proteomes" id="UP000305778"/>
    </source>
</evidence>
<dbReference type="InterPro" id="IPR036505">
    <property type="entry name" value="Amidase/PGRP_sf"/>
</dbReference>
<evidence type="ECO:0000256" key="1">
    <source>
        <dbReference type="ARBA" id="ARBA00007553"/>
    </source>
</evidence>
<feature type="chain" id="PRO_5039026239" evidence="3">
    <location>
        <begin position="21"/>
        <end position="822"/>
    </location>
</feature>
<dbReference type="SUPFAM" id="SSF55846">
    <property type="entry name" value="N-acetylmuramoyl-L-alanine amidase-like"/>
    <property type="match status" value="1"/>
</dbReference>
<dbReference type="Proteomes" id="UP000305778">
    <property type="component" value="Unassembled WGS sequence"/>
</dbReference>
<accession>A0A4U0RXT1</accession>
<evidence type="ECO:0000259" key="4">
    <source>
        <dbReference type="SMART" id="SM00701"/>
    </source>
</evidence>